<evidence type="ECO:0000256" key="5">
    <source>
        <dbReference type="ARBA" id="ARBA00022989"/>
    </source>
</evidence>
<evidence type="ECO:0000256" key="7">
    <source>
        <dbReference type="ARBA" id="ARBA00023136"/>
    </source>
</evidence>
<comment type="subunit">
    <text evidence="10">Probably interacts with PlsX.</text>
</comment>
<keyword evidence="8 10" id="KW-0594">Phospholipid biosynthesis</keyword>
<dbReference type="Pfam" id="PF02660">
    <property type="entry name" value="G3P_acyltransf"/>
    <property type="match status" value="1"/>
</dbReference>
<keyword evidence="4 10" id="KW-0812">Transmembrane</keyword>
<evidence type="ECO:0000256" key="6">
    <source>
        <dbReference type="ARBA" id="ARBA00023098"/>
    </source>
</evidence>
<dbReference type="NCBIfam" id="TIGR00023">
    <property type="entry name" value="glycerol-3-phosphate 1-O-acyltransferase PlsY"/>
    <property type="match status" value="1"/>
</dbReference>
<proteinExistence type="inferred from homology"/>
<evidence type="ECO:0000256" key="9">
    <source>
        <dbReference type="ARBA" id="ARBA00023264"/>
    </source>
</evidence>
<reference evidence="12" key="1">
    <citation type="journal article" date="2019" name="Int. J. Syst. Evol. Microbiol.">
        <title>The Global Catalogue of Microorganisms (GCM) 10K type strain sequencing project: providing services to taxonomists for standard genome sequencing and annotation.</title>
        <authorList>
            <consortium name="The Broad Institute Genomics Platform"/>
            <consortium name="The Broad Institute Genome Sequencing Center for Infectious Disease"/>
            <person name="Wu L."/>
            <person name="Ma J."/>
        </authorList>
    </citation>
    <scope>NUCLEOTIDE SEQUENCE [LARGE SCALE GENOMIC DNA]</scope>
    <source>
        <strain evidence="12">JCM 14370</strain>
    </source>
</reference>
<evidence type="ECO:0000256" key="10">
    <source>
        <dbReference type="HAMAP-Rule" id="MF_01043"/>
    </source>
</evidence>
<keyword evidence="9 10" id="KW-1208">Phospholipid metabolism</keyword>
<keyword evidence="12" id="KW-1185">Reference proteome</keyword>
<evidence type="ECO:0000256" key="3">
    <source>
        <dbReference type="ARBA" id="ARBA00022679"/>
    </source>
</evidence>
<evidence type="ECO:0000256" key="4">
    <source>
        <dbReference type="ARBA" id="ARBA00022692"/>
    </source>
</evidence>
<keyword evidence="1 10" id="KW-1003">Cell membrane</keyword>
<feature type="transmembrane region" description="Helical" evidence="10">
    <location>
        <begin position="104"/>
        <end position="128"/>
    </location>
</feature>
<comment type="catalytic activity">
    <reaction evidence="10">
        <text>an acyl phosphate + sn-glycerol 3-phosphate = a 1-acyl-sn-glycero-3-phosphate + phosphate</text>
        <dbReference type="Rhea" id="RHEA:34075"/>
        <dbReference type="ChEBI" id="CHEBI:43474"/>
        <dbReference type="ChEBI" id="CHEBI:57597"/>
        <dbReference type="ChEBI" id="CHEBI:57970"/>
        <dbReference type="ChEBI" id="CHEBI:59918"/>
        <dbReference type="EC" id="2.3.1.275"/>
    </reaction>
</comment>
<feature type="transmembrane region" description="Helical" evidence="10">
    <location>
        <begin position="77"/>
        <end position="98"/>
    </location>
</feature>
<sequence>MEILVLLLSYLFGSIPIGLLIARMYNIDITKVGSGNIGATNIQRNIGWGPALVVLAFDVFKGGIALYLARTLGVSDFFLAACALAAVLGHNYSVFLRFKGGKGVATSIGTVLVMNPLIGLGTAILAISIIYLTRFVSAGSMMGGIAAVLLLIYHGDPLWQIVTATGLALLILWTHRDNFKRLQAGTERRLGSPREAK</sequence>
<evidence type="ECO:0000313" key="11">
    <source>
        <dbReference type="EMBL" id="GGJ21093.1"/>
    </source>
</evidence>
<organism evidence="11 12">
    <name type="scientific">Deinococcus roseus</name>
    <dbReference type="NCBI Taxonomy" id="392414"/>
    <lineage>
        <taxon>Bacteria</taxon>
        <taxon>Thermotogati</taxon>
        <taxon>Deinococcota</taxon>
        <taxon>Deinococci</taxon>
        <taxon>Deinococcales</taxon>
        <taxon>Deinococcaceae</taxon>
        <taxon>Deinococcus</taxon>
    </lineage>
</organism>
<dbReference type="PANTHER" id="PTHR30309">
    <property type="entry name" value="INNER MEMBRANE PROTEIN YGIH"/>
    <property type="match status" value="1"/>
</dbReference>
<keyword evidence="7 10" id="KW-0472">Membrane</keyword>
<feature type="transmembrane region" description="Helical" evidence="10">
    <location>
        <begin position="158"/>
        <end position="174"/>
    </location>
</feature>
<feature type="transmembrane region" description="Helical" evidence="10">
    <location>
        <begin position="46"/>
        <end position="68"/>
    </location>
</feature>
<evidence type="ECO:0000256" key="2">
    <source>
        <dbReference type="ARBA" id="ARBA00022516"/>
    </source>
</evidence>
<comment type="subcellular location">
    <subcellularLocation>
        <location evidence="10">Cell membrane</location>
        <topology evidence="10">Multi-pass membrane protein</topology>
    </subcellularLocation>
</comment>
<dbReference type="GO" id="GO:0016746">
    <property type="term" value="F:acyltransferase activity"/>
    <property type="evidence" value="ECO:0007669"/>
    <property type="project" value="UniProtKB-KW"/>
</dbReference>
<name>A0ABQ2CU43_9DEIO</name>
<keyword evidence="5 10" id="KW-1133">Transmembrane helix</keyword>
<evidence type="ECO:0000256" key="8">
    <source>
        <dbReference type="ARBA" id="ARBA00023209"/>
    </source>
</evidence>
<dbReference type="HAMAP" id="MF_01043">
    <property type="entry name" value="PlsY"/>
    <property type="match status" value="1"/>
</dbReference>
<keyword evidence="11" id="KW-0012">Acyltransferase</keyword>
<comment type="similarity">
    <text evidence="10">Belongs to the PlsY family.</text>
</comment>
<dbReference type="PANTHER" id="PTHR30309:SF0">
    <property type="entry name" value="GLYCEROL-3-PHOSPHATE ACYLTRANSFERASE-RELATED"/>
    <property type="match status" value="1"/>
</dbReference>
<evidence type="ECO:0000313" key="12">
    <source>
        <dbReference type="Proteomes" id="UP000632222"/>
    </source>
</evidence>
<keyword evidence="2 10" id="KW-0444">Lipid biosynthesis</keyword>
<dbReference type="SMART" id="SM01207">
    <property type="entry name" value="G3P_acyltransf"/>
    <property type="match status" value="1"/>
</dbReference>
<accession>A0ABQ2CU43</accession>
<evidence type="ECO:0000256" key="1">
    <source>
        <dbReference type="ARBA" id="ARBA00022475"/>
    </source>
</evidence>
<gene>
    <name evidence="10 11" type="primary">plsY</name>
    <name evidence="11" type="ORF">GCM10008938_04140</name>
</gene>
<protein>
    <recommendedName>
        <fullName evidence="10">Glycerol-3-phosphate acyltransferase</fullName>
    </recommendedName>
    <alternativeName>
        <fullName evidence="10">Acyl-PO4 G3P acyltransferase</fullName>
    </alternativeName>
    <alternativeName>
        <fullName evidence="10">Acyl-phosphate--glycerol-3-phosphate acyltransferase</fullName>
    </alternativeName>
    <alternativeName>
        <fullName evidence="10">G3P acyltransferase</fullName>
        <shortName evidence="10">GPAT</shortName>
        <ecNumber evidence="10">2.3.1.275</ecNumber>
    </alternativeName>
    <alternativeName>
        <fullName evidence="10">Lysophosphatidic acid synthase</fullName>
        <shortName evidence="10">LPA synthase</shortName>
    </alternativeName>
</protein>
<comment type="pathway">
    <text evidence="10">Lipid metabolism; phospholipid metabolism.</text>
</comment>
<keyword evidence="6 10" id="KW-0443">Lipid metabolism</keyword>
<dbReference type="RefSeq" id="WP_188999066.1">
    <property type="nucleotide sequence ID" value="NZ_BMOD01000001.1"/>
</dbReference>
<dbReference type="InterPro" id="IPR003811">
    <property type="entry name" value="G3P_acylTferase_PlsY"/>
</dbReference>
<comment type="caution">
    <text evidence="11">The sequence shown here is derived from an EMBL/GenBank/DDBJ whole genome shotgun (WGS) entry which is preliminary data.</text>
</comment>
<comment type="function">
    <text evidence="10">Catalyzes the transfer of an acyl group from acyl-phosphate (acyl-PO(4)) to glycerol-3-phosphate (G3P) to form lysophosphatidic acid (LPA). This enzyme utilizes acyl-phosphate as fatty acyl donor, but not acyl-CoA or acyl-ACP.</text>
</comment>
<keyword evidence="3 10" id="KW-0808">Transferase</keyword>
<dbReference type="Proteomes" id="UP000632222">
    <property type="component" value="Unassembled WGS sequence"/>
</dbReference>
<dbReference type="EMBL" id="BMOD01000001">
    <property type="protein sequence ID" value="GGJ21093.1"/>
    <property type="molecule type" value="Genomic_DNA"/>
</dbReference>
<dbReference type="EC" id="2.3.1.275" evidence="10"/>